<dbReference type="Gene3D" id="3.10.105.10">
    <property type="entry name" value="Dipeptide-binding Protein, Domain 3"/>
    <property type="match status" value="1"/>
</dbReference>
<name>A0A0P6VZJ1_9HYPH</name>
<dbReference type="Pfam" id="PF00496">
    <property type="entry name" value="SBP_bac_5"/>
    <property type="match status" value="1"/>
</dbReference>
<dbReference type="PANTHER" id="PTHR30290">
    <property type="entry name" value="PERIPLASMIC BINDING COMPONENT OF ABC TRANSPORTER"/>
    <property type="match status" value="1"/>
</dbReference>
<dbReference type="InterPro" id="IPR030678">
    <property type="entry name" value="Peptide/Ni-bd"/>
</dbReference>
<dbReference type="PANTHER" id="PTHR30290:SF9">
    <property type="entry name" value="OLIGOPEPTIDE-BINDING PROTEIN APPA"/>
    <property type="match status" value="1"/>
</dbReference>
<dbReference type="InterPro" id="IPR039424">
    <property type="entry name" value="SBP_5"/>
</dbReference>
<evidence type="ECO:0000256" key="3">
    <source>
        <dbReference type="ARBA" id="ARBA00022448"/>
    </source>
</evidence>
<evidence type="ECO:0000256" key="2">
    <source>
        <dbReference type="ARBA" id="ARBA00005695"/>
    </source>
</evidence>
<feature type="signal peptide" evidence="5">
    <location>
        <begin position="1"/>
        <end position="19"/>
    </location>
</feature>
<dbReference type="GO" id="GO:1904680">
    <property type="term" value="F:peptide transmembrane transporter activity"/>
    <property type="evidence" value="ECO:0007669"/>
    <property type="project" value="TreeGrafter"/>
</dbReference>
<comment type="caution">
    <text evidence="7">The sequence shown here is derived from an EMBL/GenBank/DDBJ whole genome shotgun (WGS) entry which is preliminary data.</text>
</comment>
<comment type="similarity">
    <text evidence="2">Belongs to the bacterial solute-binding protein 5 family.</text>
</comment>
<dbReference type="PIRSF" id="PIRSF002741">
    <property type="entry name" value="MppA"/>
    <property type="match status" value="1"/>
</dbReference>
<dbReference type="InterPro" id="IPR000914">
    <property type="entry name" value="SBP_5_dom"/>
</dbReference>
<evidence type="ECO:0000256" key="1">
    <source>
        <dbReference type="ARBA" id="ARBA00004418"/>
    </source>
</evidence>
<evidence type="ECO:0000256" key="5">
    <source>
        <dbReference type="SAM" id="SignalP"/>
    </source>
</evidence>
<evidence type="ECO:0000313" key="8">
    <source>
        <dbReference type="Proteomes" id="UP000048984"/>
    </source>
</evidence>
<sequence>MIRNLSVVLALALSGTALSAPILSDPADAKPFRWARGQDAPTLDPHTENSNQVFGLLHQIYEPLIHRDQDGKIVPALALSWGLLPTDAKTWQFKLRPGVKFHSGDAFSADDVVFSLKRAMDPLAGVRTTLAGVIDVVKVDDLTVHVKTQEPMPLLVNQLTNIFMMSQKWAEANKVTRPQDFKNKEETFAVRNANGTGPYILVSREPDSKTVMKLNEGYWGKGQFPLQATEVVYSVITSAPTRIAALLSGELDFVQDMPVQDIDRVAQTANLKVNTGPEVRSIFYGLNAGDPELASSDVKGKNPFADKRVRKAIEMAINREAIQKVVMGGQSAPSGTLIPPGVNGYSKELDQYPKWDIAKAKALMAEAGYAGGFGVKLNCPNNRYINDEKICQATVGFLGQIGIKVTLDARPMAQHTPTILKNETDFYMLGWGVASFDAAYTLDSIYHSRDKVYGAYNATRVVEPDWDKKMEALGTETDTAKRDKLLAEILAHVKDEALFIPIHNQLLAWGMKKGIEVKVQPENQLYVKYVKID</sequence>
<evidence type="ECO:0000256" key="4">
    <source>
        <dbReference type="ARBA" id="ARBA00022729"/>
    </source>
</evidence>
<keyword evidence="4 5" id="KW-0732">Signal</keyword>
<keyword evidence="8" id="KW-1185">Reference proteome</keyword>
<feature type="domain" description="Solute-binding protein family 5" evidence="6">
    <location>
        <begin position="72"/>
        <end position="450"/>
    </location>
</feature>
<dbReference type="Gene3D" id="3.40.190.10">
    <property type="entry name" value="Periplasmic binding protein-like II"/>
    <property type="match status" value="1"/>
</dbReference>
<dbReference type="Proteomes" id="UP000048984">
    <property type="component" value="Unassembled WGS sequence"/>
</dbReference>
<comment type="subcellular location">
    <subcellularLocation>
        <location evidence="1">Periplasm</location>
    </subcellularLocation>
</comment>
<evidence type="ECO:0000313" key="7">
    <source>
        <dbReference type="EMBL" id="KPL51149.1"/>
    </source>
</evidence>
<dbReference type="EMBL" id="LJYW01000001">
    <property type="protein sequence ID" value="KPL51149.1"/>
    <property type="molecule type" value="Genomic_DNA"/>
</dbReference>
<accession>A0A0P6VZJ1</accession>
<dbReference type="SUPFAM" id="SSF53850">
    <property type="entry name" value="Periplasmic binding protein-like II"/>
    <property type="match status" value="1"/>
</dbReference>
<keyword evidence="3" id="KW-0813">Transport</keyword>
<dbReference type="GO" id="GO:0015833">
    <property type="term" value="P:peptide transport"/>
    <property type="evidence" value="ECO:0007669"/>
    <property type="project" value="TreeGrafter"/>
</dbReference>
<gene>
    <name evidence="7" type="ORF">ABB55_02060</name>
</gene>
<evidence type="ECO:0000259" key="6">
    <source>
        <dbReference type="Pfam" id="PF00496"/>
    </source>
</evidence>
<feature type="chain" id="PRO_5006131947" evidence="5">
    <location>
        <begin position="20"/>
        <end position="533"/>
    </location>
</feature>
<dbReference type="GO" id="GO:0030288">
    <property type="term" value="C:outer membrane-bounded periplasmic space"/>
    <property type="evidence" value="ECO:0007669"/>
    <property type="project" value="UniProtKB-ARBA"/>
</dbReference>
<dbReference type="AlphaFoldDB" id="A0A0P6VZJ1"/>
<proteinExistence type="inferred from homology"/>
<reference evidence="7 8" key="1">
    <citation type="submission" date="2015-09" db="EMBL/GenBank/DDBJ databases">
        <authorList>
            <person name="Jackson K.R."/>
            <person name="Lunt B.L."/>
            <person name="Fisher J.N.B."/>
            <person name="Gardner A.V."/>
            <person name="Bailey M.E."/>
            <person name="Deus L.M."/>
            <person name="Earl A.S."/>
            <person name="Gibby P.D."/>
            <person name="Hartmann K.A."/>
            <person name="Liu J.E."/>
            <person name="Manci A.M."/>
            <person name="Nielsen D.A."/>
            <person name="Solomon M.B."/>
            <person name="Breakwell D.P."/>
            <person name="Burnett S.H."/>
            <person name="Grose J.H."/>
        </authorList>
    </citation>
    <scope>NUCLEOTIDE SEQUENCE [LARGE SCALE GENOMIC DNA]</scope>
    <source>
        <strain evidence="7 8">16</strain>
    </source>
</reference>
<dbReference type="STRING" id="665126.ABB55_02060"/>
<dbReference type="RefSeq" id="WP_054357312.1">
    <property type="nucleotide sequence ID" value="NZ_JAPCYQ010000001.1"/>
</dbReference>
<reference evidence="7 8" key="2">
    <citation type="submission" date="2015-10" db="EMBL/GenBank/DDBJ databases">
        <title>Draft Genome Sequence of Prosthecomicrobium hirschii ATCC 27832.</title>
        <authorList>
            <person name="Daniel J."/>
            <person name="Givan S.A."/>
            <person name="Brun Y.V."/>
            <person name="Brown P.J."/>
        </authorList>
    </citation>
    <scope>NUCLEOTIDE SEQUENCE [LARGE SCALE GENOMIC DNA]</scope>
    <source>
        <strain evidence="7 8">16</strain>
    </source>
</reference>
<organism evidence="7 8">
    <name type="scientific">Prosthecodimorpha hirschii</name>
    <dbReference type="NCBI Taxonomy" id="665126"/>
    <lineage>
        <taxon>Bacteria</taxon>
        <taxon>Pseudomonadati</taxon>
        <taxon>Pseudomonadota</taxon>
        <taxon>Alphaproteobacteria</taxon>
        <taxon>Hyphomicrobiales</taxon>
        <taxon>Ancalomicrobiaceae</taxon>
        <taxon>Prosthecodimorpha</taxon>
    </lineage>
</organism>
<protein>
    <submittedName>
        <fullName evidence="7">Peptide ABC transporter substrate-binding protein</fullName>
    </submittedName>
</protein>
<dbReference type="GO" id="GO:0043190">
    <property type="term" value="C:ATP-binding cassette (ABC) transporter complex"/>
    <property type="evidence" value="ECO:0007669"/>
    <property type="project" value="InterPro"/>
</dbReference>
<dbReference type="OrthoDB" id="9803988at2"/>
<dbReference type="CDD" id="cd08498">
    <property type="entry name" value="PBP2_NikA_DppA_OppA_like_2"/>
    <property type="match status" value="1"/>
</dbReference>